<dbReference type="AlphaFoldDB" id="A0A9P9H044"/>
<evidence type="ECO:0000256" key="2">
    <source>
        <dbReference type="SAM" id="SignalP"/>
    </source>
</evidence>
<proteinExistence type="predicted"/>
<evidence type="ECO:0000313" key="4">
    <source>
        <dbReference type="Proteomes" id="UP000736672"/>
    </source>
</evidence>
<keyword evidence="2" id="KW-0732">Signal</keyword>
<feature type="signal peptide" evidence="2">
    <location>
        <begin position="1"/>
        <end position="22"/>
    </location>
</feature>
<sequence>MRCSSVAGAVAISLLHPAPVSAALRQSIRSRHEVHDQTPNKAESAHVIHAFTRTGNLELKSVTLSGHREGGPGGPSARIGAAPVML</sequence>
<comment type="caution">
    <text evidence="3">The sequence shown here is derived from an EMBL/GenBank/DDBJ whole genome shotgun (WGS) entry which is preliminary data.</text>
</comment>
<reference evidence="3" key="1">
    <citation type="journal article" date="2021" name="Nat. Commun.">
        <title>Genetic determinants of endophytism in the Arabidopsis root mycobiome.</title>
        <authorList>
            <person name="Mesny F."/>
            <person name="Miyauchi S."/>
            <person name="Thiergart T."/>
            <person name="Pickel B."/>
            <person name="Atanasova L."/>
            <person name="Karlsson M."/>
            <person name="Huettel B."/>
            <person name="Barry K.W."/>
            <person name="Haridas S."/>
            <person name="Chen C."/>
            <person name="Bauer D."/>
            <person name="Andreopoulos W."/>
            <person name="Pangilinan J."/>
            <person name="LaButti K."/>
            <person name="Riley R."/>
            <person name="Lipzen A."/>
            <person name="Clum A."/>
            <person name="Drula E."/>
            <person name="Henrissat B."/>
            <person name="Kohler A."/>
            <person name="Grigoriev I.V."/>
            <person name="Martin F.M."/>
            <person name="Hacquard S."/>
        </authorList>
    </citation>
    <scope>NUCLEOTIDE SEQUENCE</scope>
    <source>
        <strain evidence="3">FSSC 5 MPI-SDFR-AT-0091</strain>
    </source>
</reference>
<accession>A0A9P9H044</accession>
<gene>
    <name evidence="3" type="ORF">B0J15DRAFT_64395</name>
</gene>
<keyword evidence="4" id="KW-1185">Reference proteome</keyword>
<protein>
    <submittedName>
        <fullName evidence="3">Uncharacterized protein</fullName>
    </submittedName>
</protein>
<evidence type="ECO:0000256" key="1">
    <source>
        <dbReference type="SAM" id="MobiDB-lite"/>
    </source>
</evidence>
<name>A0A9P9H044_FUSSL</name>
<feature type="chain" id="PRO_5040317717" evidence="2">
    <location>
        <begin position="23"/>
        <end position="86"/>
    </location>
</feature>
<organism evidence="3 4">
    <name type="scientific">Fusarium solani</name>
    <name type="common">Filamentous fungus</name>
    <dbReference type="NCBI Taxonomy" id="169388"/>
    <lineage>
        <taxon>Eukaryota</taxon>
        <taxon>Fungi</taxon>
        <taxon>Dikarya</taxon>
        <taxon>Ascomycota</taxon>
        <taxon>Pezizomycotina</taxon>
        <taxon>Sordariomycetes</taxon>
        <taxon>Hypocreomycetidae</taxon>
        <taxon>Hypocreales</taxon>
        <taxon>Nectriaceae</taxon>
        <taxon>Fusarium</taxon>
        <taxon>Fusarium solani species complex</taxon>
    </lineage>
</organism>
<dbReference type="Proteomes" id="UP000736672">
    <property type="component" value="Unassembled WGS sequence"/>
</dbReference>
<feature type="region of interest" description="Disordered" evidence="1">
    <location>
        <begin position="64"/>
        <end position="86"/>
    </location>
</feature>
<evidence type="ECO:0000313" key="3">
    <source>
        <dbReference type="EMBL" id="KAH7247794.1"/>
    </source>
</evidence>
<dbReference type="EMBL" id="JAGTJS010000015">
    <property type="protein sequence ID" value="KAH7247794.1"/>
    <property type="molecule type" value="Genomic_DNA"/>
</dbReference>